<keyword evidence="3 8" id="KW-0812">Transmembrane</keyword>
<evidence type="ECO:0000256" key="5">
    <source>
        <dbReference type="ARBA" id="ARBA00023065"/>
    </source>
</evidence>
<dbReference type="GO" id="GO:0008076">
    <property type="term" value="C:voltage-gated potassium channel complex"/>
    <property type="evidence" value="ECO:0007669"/>
    <property type="project" value="InterPro"/>
</dbReference>
<dbReference type="AlphaFoldDB" id="A0A2G1WGV2"/>
<reference evidence="10 11" key="1">
    <citation type="journal article" date="2014" name="Front. Microbiol.">
        <title>Population and genomic analysis of the genus Halorubrum.</title>
        <authorList>
            <person name="Fullmer M.S."/>
            <person name="Soucy S.M."/>
            <person name="Swithers K.S."/>
            <person name="Makkay A.M."/>
            <person name="Wheeler R."/>
            <person name="Ventosa A."/>
            <person name="Gogarten J.P."/>
            <person name="Papke R.T."/>
        </authorList>
    </citation>
    <scope>NUCLEOTIDE SEQUENCE [LARGE SCALE GENOMIC DNA]</scope>
    <source>
        <strain evidence="10 11">C49</strain>
    </source>
</reference>
<dbReference type="InterPro" id="IPR028325">
    <property type="entry name" value="VG_K_chnl"/>
</dbReference>
<evidence type="ECO:0000256" key="1">
    <source>
        <dbReference type="ARBA" id="ARBA00004141"/>
    </source>
</evidence>
<protein>
    <recommendedName>
        <fullName evidence="9">Potassium channel domain-containing protein</fullName>
    </recommendedName>
</protein>
<keyword evidence="6 8" id="KW-0472">Membrane</keyword>
<organism evidence="10 11">
    <name type="scientific">Halorubrum persicum</name>
    <dbReference type="NCBI Taxonomy" id="1383844"/>
    <lineage>
        <taxon>Archaea</taxon>
        <taxon>Methanobacteriati</taxon>
        <taxon>Methanobacteriota</taxon>
        <taxon>Stenosarchaea group</taxon>
        <taxon>Halobacteria</taxon>
        <taxon>Halobacteriales</taxon>
        <taxon>Haloferacaceae</taxon>
        <taxon>Halorubrum</taxon>
    </lineage>
</organism>
<dbReference type="PANTHER" id="PTHR11537">
    <property type="entry name" value="VOLTAGE-GATED POTASSIUM CHANNEL"/>
    <property type="match status" value="1"/>
</dbReference>
<evidence type="ECO:0000259" key="9">
    <source>
        <dbReference type="Pfam" id="PF07885"/>
    </source>
</evidence>
<feature type="transmembrane region" description="Helical" evidence="8">
    <location>
        <begin position="27"/>
        <end position="46"/>
    </location>
</feature>
<keyword evidence="4 8" id="KW-1133">Transmembrane helix</keyword>
<keyword evidence="11" id="KW-1185">Reference proteome</keyword>
<feature type="domain" description="Potassium channel" evidence="9">
    <location>
        <begin position="6"/>
        <end position="52"/>
    </location>
</feature>
<dbReference type="GO" id="GO:0001508">
    <property type="term" value="P:action potential"/>
    <property type="evidence" value="ECO:0007669"/>
    <property type="project" value="TreeGrafter"/>
</dbReference>
<evidence type="ECO:0000256" key="2">
    <source>
        <dbReference type="ARBA" id="ARBA00022448"/>
    </source>
</evidence>
<sequence>MSIPVTTWWGVAALTTVGYGDMYPDTIAGQFVGAITPILGIGMLALPASTLTAGFIEEVENELDERTQCPHCGKTVQLKDLDEVE</sequence>
<keyword evidence="2" id="KW-0813">Transport</keyword>
<dbReference type="Pfam" id="PF07885">
    <property type="entry name" value="Ion_trans_2"/>
    <property type="match status" value="1"/>
</dbReference>
<dbReference type="SUPFAM" id="SSF81324">
    <property type="entry name" value="Voltage-gated potassium channels"/>
    <property type="match status" value="1"/>
</dbReference>
<gene>
    <name evidence="10" type="ORF">DJ69_12575</name>
</gene>
<keyword evidence="5" id="KW-0406">Ion transport</keyword>
<accession>A0A2G1WGV2</accession>
<evidence type="ECO:0000256" key="4">
    <source>
        <dbReference type="ARBA" id="ARBA00022989"/>
    </source>
</evidence>
<evidence type="ECO:0000313" key="11">
    <source>
        <dbReference type="Proteomes" id="UP000222824"/>
    </source>
</evidence>
<dbReference type="RefSeq" id="WP_099255941.1">
    <property type="nucleotide sequence ID" value="NZ_NHOA01000113.1"/>
</dbReference>
<dbReference type="OrthoDB" id="56871at2157"/>
<dbReference type="EMBL" id="NHOA01000113">
    <property type="protein sequence ID" value="PHQ38190.1"/>
    <property type="molecule type" value="Genomic_DNA"/>
</dbReference>
<keyword evidence="7" id="KW-0407">Ion channel</keyword>
<evidence type="ECO:0000256" key="6">
    <source>
        <dbReference type="ARBA" id="ARBA00023136"/>
    </source>
</evidence>
<evidence type="ECO:0000313" key="10">
    <source>
        <dbReference type="EMBL" id="PHQ38190.1"/>
    </source>
</evidence>
<proteinExistence type="predicted"/>
<dbReference type="GO" id="GO:0005249">
    <property type="term" value="F:voltage-gated potassium channel activity"/>
    <property type="evidence" value="ECO:0007669"/>
    <property type="project" value="InterPro"/>
</dbReference>
<comment type="caution">
    <text evidence="10">The sequence shown here is derived from an EMBL/GenBank/DDBJ whole genome shotgun (WGS) entry which is preliminary data.</text>
</comment>
<evidence type="ECO:0000256" key="3">
    <source>
        <dbReference type="ARBA" id="ARBA00022692"/>
    </source>
</evidence>
<dbReference type="Gene3D" id="1.10.287.70">
    <property type="match status" value="1"/>
</dbReference>
<dbReference type="Proteomes" id="UP000222824">
    <property type="component" value="Unassembled WGS sequence"/>
</dbReference>
<evidence type="ECO:0000256" key="8">
    <source>
        <dbReference type="SAM" id="Phobius"/>
    </source>
</evidence>
<evidence type="ECO:0000256" key="7">
    <source>
        <dbReference type="ARBA" id="ARBA00023303"/>
    </source>
</evidence>
<name>A0A2G1WGV2_9EURY</name>
<dbReference type="PANTHER" id="PTHR11537:SF254">
    <property type="entry name" value="POTASSIUM VOLTAGE-GATED CHANNEL PROTEIN SHAB"/>
    <property type="match status" value="1"/>
</dbReference>
<comment type="subcellular location">
    <subcellularLocation>
        <location evidence="1">Membrane</location>
        <topology evidence="1">Multi-pass membrane protein</topology>
    </subcellularLocation>
</comment>
<dbReference type="InterPro" id="IPR013099">
    <property type="entry name" value="K_chnl_dom"/>
</dbReference>